<accession>A0A4Y2TLP2</accession>
<dbReference type="EMBL" id="BGPR01029279">
    <property type="protein sequence ID" value="GBO00971.1"/>
    <property type="molecule type" value="Genomic_DNA"/>
</dbReference>
<evidence type="ECO:0000313" key="1">
    <source>
        <dbReference type="EMBL" id="GBO00971.1"/>
    </source>
</evidence>
<proteinExistence type="predicted"/>
<organism evidence="1 2">
    <name type="scientific">Araneus ventricosus</name>
    <name type="common">Orbweaver spider</name>
    <name type="synonym">Epeira ventricosa</name>
    <dbReference type="NCBI Taxonomy" id="182803"/>
    <lineage>
        <taxon>Eukaryota</taxon>
        <taxon>Metazoa</taxon>
        <taxon>Ecdysozoa</taxon>
        <taxon>Arthropoda</taxon>
        <taxon>Chelicerata</taxon>
        <taxon>Arachnida</taxon>
        <taxon>Araneae</taxon>
        <taxon>Araneomorphae</taxon>
        <taxon>Entelegynae</taxon>
        <taxon>Araneoidea</taxon>
        <taxon>Araneidae</taxon>
        <taxon>Araneus</taxon>
    </lineage>
</organism>
<comment type="caution">
    <text evidence="1">The sequence shown here is derived from an EMBL/GenBank/DDBJ whole genome shotgun (WGS) entry which is preliminary data.</text>
</comment>
<name>A0A4Y2TLP2_ARAVE</name>
<sequence length="126" mass="14716">MPLWTFLLRGTNSFAALPLVRHTFQCHWTFDEVSTTLLAPCAHHTFRCHWTFWWGGDSRLSAPWDSLREYQAWTTASSQWWRPSQNHLTFWKLFHSSNNSIRYVAADALQAGQLLLYPPATCRVFG</sequence>
<gene>
    <name evidence="1" type="ORF">AVEN_429_1</name>
</gene>
<protein>
    <submittedName>
        <fullName evidence="1">Uncharacterized protein</fullName>
    </submittedName>
</protein>
<evidence type="ECO:0000313" key="2">
    <source>
        <dbReference type="Proteomes" id="UP000499080"/>
    </source>
</evidence>
<dbReference type="Proteomes" id="UP000499080">
    <property type="component" value="Unassembled WGS sequence"/>
</dbReference>
<dbReference type="AlphaFoldDB" id="A0A4Y2TLP2"/>
<reference evidence="1 2" key="1">
    <citation type="journal article" date="2019" name="Sci. Rep.">
        <title>Orb-weaving spider Araneus ventricosus genome elucidates the spidroin gene catalogue.</title>
        <authorList>
            <person name="Kono N."/>
            <person name="Nakamura H."/>
            <person name="Ohtoshi R."/>
            <person name="Moran D.A.P."/>
            <person name="Shinohara A."/>
            <person name="Yoshida Y."/>
            <person name="Fujiwara M."/>
            <person name="Mori M."/>
            <person name="Tomita M."/>
            <person name="Arakawa K."/>
        </authorList>
    </citation>
    <scope>NUCLEOTIDE SEQUENCE [LARGE SCALE GENOMIC DNA]</scope>
</reference>
<keyword evidence="2" id="KW-1185">Reference proteome</keyword>